<reference evidence="9" key="1">
    <citation type="submission" date="2021-02" db="EMBL/GenBank/DDBJ databases">
        <title>First Annotated Genome of the Yellow-green Alga Tribonema minus.</title>
        <authorList>
            <person name="Mahan K.M."/>
        </authorList>
    </citation>
    <scope>NUCLEOTIDE SEQUENCE</scope>
    <source>
        <strain evidence="9">UTEX B ZZ1240</strain>
    </source>
</reference>
<dbReference type="Gene3D" id="3.10.180.10">
    <property type="entry name" value="2,3-Dihydroxybiphenyl 1,2-Dioxygenase, domain 1"/>
    <property type="match status" value="2"/>
</dbReference>
<accession>A0A835ZDG3</accession>
<feature type="active site" description="Proton donor/acceptor" evidence="6">
    <location>
        <position position="154"/>
    </location>
</feature>
<comment type="cofactor">
    <cofactor evidence="7">
        <name>Zn(2+)</name>
        <dbReference type="ChEBI" id="CHEBI:29105"/>
    </cofactor>
    <text evidence="7">Binds 1 zinc ion per subunit. In the homodimer, two zinc ions are bound between subunits.</text>
</comment>
<keyword evidence="7" id="KW-0479">Metal-binding</keyword>
<dbReference type="InterPro" id="IPR004361">
    <property type="entry name" value="Glyoxalase_1"/>
</dbReference>
<dbReference type="GO" id="GO:0004462">
    <property type="term" value="F:lactoylglutathione lyase activity"/>
    <property type="evidence" value="ECO:0007669"/>
    <property type="project" value="InterPro"/>
</dbReference>
<evidence type="ECO:0000256" key="5">
    <source>
        <dbReference type="ARBA" id="ARBA00033298"/>
    </source>
</evidence>
<sequence>MSTYAVHWTSTALRIKDPAVSLPFYEKNFGMKLVDKIEGDSDTRYFLARPRDADAADYSDAPGSPAAREKLFSILTNYVELWHKRGVEADPSVKYDNGNNEPNRGFGHLAFSVADVYASCARLEEAGVAFQKKPDEGRMKGLAFIKDPDSYWIEIVARAADAGFAEEFNLSQTMLRVRDPARSLAFYCGGALRMRLLCARHFADFSLYFLMSVPRADAPLPGSGPERDTHMRRTWRPILELTHNHGTEQDAEFKHHTGNTEPLGFSSVGFVTEDLEDTCALLKHDGAAFADAALSKELGAVPGKLEVVLDPDGYAVKLIAKGAQL</sequence>
<feature type="domain" description="VOC" evidence="8">
    <location>
        <begin position="5"/>
        <end position="158"/>
    </location>
</feature>
<evidence type="ECO:0000256" key="1">
    <source>
        <dbReference type="ARBA" id="ARBA00022833"/>
    </source>
</evidence>
<gene>
    <name evidence="9" type="ORF">JKP88DRAFT_267620</name>
</gene>
<dbReference type="PANTHER" id="PTHR10374">
    <property type="entry name" value="LACTOYLGLUTATHIONE LYASE GLYOXALASE I"/>
    <property type="match status" value="1"/>
</dbReference>
<dbReference type="PANTHER" id="PTHR10374:SF30">
    <property type="entry name" value="LACTOYLGLUTATHIONE LYASE"/>
    <property type="match status" value="1"/>
</dbReference>
<dbReference type="OrthoDB" id="16820at2759"/>
<keyword evidence="1 7" id="KW-0862">Zinc</keyword>
<evidence type="ECO:0000256" key="7">
    <source>
        <dbReference type="PIRSR" id="PIRSR604361-3"/>
    </source>
</evidence>
<dbReference type="InterPro" id="IPR004360">
    <property type="entry name" value="Glyas_Fos-R_dOase_dom"/>
</dbReference>
<keyword evidence="10" id="KW-1185">Reference proteome</keyword>
<evidence type="ECO:0000256" key="3">
    <source>
        <dbReference type="ARBA" id="ARBA00030892"/>
    </source>
</evidence>
<protein>
    <recommendedName>
        <fullName evidence="3">Aldoketomutase</fullName>
    </recommendedName>
    <alternativeName>
        <fullName evidence="2">Ketone-aldehyde mutase</fullName>
    </alternativeName>
    <alternativeName>
        <fullName evidence="4">Methylglyoxalase</fullName>
    </alternativeName>
    <alternativeName>
        <fullName evidence="5">S-D-lactoylglutathione methylglyoxal lyase</fullName>
    </alternativeName>
</protein>
<feature type="binding site" evidence="7">
    <location>
        <position position="154"/>
    </location>
    <ligand>
        <name>Zn(2+)</name>
        <dbReference type="ChEBI" id="CHEBI:29105"/>
        <note>ligand shared between dimeric partners</note>
    </ligand>
</feature>
<comment type="caution">
    <text evidence="9">The sequence shown here is derived from an EMBL/GenBank/DDBJ whole genome shotgun (WGS) entry which is preliminary data.</text>
</comment>
<dbReference type="SUPFAM" id="SSF54593">
    <property type="entry name" value="Glyoxalase/Bleomycin resistance protein/Dihydroxybiphenyl dioxygenase"/>
    <property type="match status" value="2"/>
</dbReference>
<dbReference type="PROSITE" id="PS51819">
    <property type="entry name" value="VOC"/>
    <property type="match status" value="2"/>
</dbReference>
<evidence type="ECO:0000256" key="2">
    <source>
        <dbReference type="ARBA" id="ARBA00030291"/>
    </source>
</evidence>
<feature type="binding site" evidence="7">
    <location>
        <position position="108"/>
    </location>
    <ligand>
        <name>Zn(2+)</name>
        <dbReference type="ChEBI" id="CHEBI:29105"/>
        <note>ligand shared between dimeric partners</note>
    </ligand>
</feature>
<dbReference type="CDD" id="cd07233">
    <property type="entry name" value="GlxI_Zn"/>
    <property type="match status" value="1"/>
</dbReference>
<dbReference type="Proteomes" id="UP000664859">
    <property type="component" value="Unassembled WGS sequence"/>
</dbReference>
<dbReference type="InterPro" id="IPR029068">
    <property type="entry name" value="Glyas_Bleomycin-R_OHBP_Dase"/>
</dbReference>
<evidence type="ECO:0000313" key="10">
    <source>
        <dbReference type="Proteomes" id="UP000664859"/>
    </source>
</evidence>
<evidence type="ECO:0000313" key="9">
    <source>
        <dbReference type="EMBL" id="KAG5188299.1"/>
    </source>
</evidence>
<organism evidence="9 10">
    <name type="scientific">Tribonema minus</name>
    <dbReference type="NCBI Taxonomy" id="303371"/>
    <lineage>
        <taxon>Eukaryota</taxon>
        <taxon>Sar</taxon>
        <taxon>Stramenopiles</taxon>
        <taxon>Ochrophyta</taxon>
        <taxon>PX clade</taxon>
        <taxon>Xanthophyceae</taxon>
        <taxon>Tribonematales</taxon>
        <taxon>Tribonemataceae</taxon>
        <taxon>Tribonema</taxon>
    </lineage>
</organism>
<dbReference type="Pfam" id="PF00903">
    <property type="entry name" value="Glyoxalase"/>
    <property type="match status" value="2"/>
</dbReference>
<proteinExistence type="predicted"/>
<evidence type="ECO:0000259" key="8">
    <source>
        <dbReference type="PROSITE" id="PS51819"/>
    </source>
</evidence>
<dbReference type="InterPro" id="IPR037523">
    <property type="entry name" value="VOC_core"/>
</dbReference>
<evidence type="ECO:0000256" key="4">
    <source>
        <dbReference type="ARBA" id="ARBA00032460"/>
    </source>
</evidence>
<dbReference type="AlphaFoldDB" id="A0A835ZDG3"/>
<dbReference type="EMBL" id="JAFCMP010000072">
    <property type="protein sequence ID" value="KAG5188299.1"/>
    <property type="molecule type" value="Genomic_DNA"/>
</dbReference>
<dbReference type="GO" id="GO:0046872">
    <property type="term" value="F:metal ion binding"/>
    <property type="evidence" value="ECO:0007669"/>
    <property type="project" value="UniProtKB-KW"/>
</dbReference>
<dbReference type="NCBIfam" id="TIGR00068">
    <property type="entry name" value="glyox_I"/>
    <property type="match status" value="1"/>
</dbReference>
<keyword evidence="9" id="KW-0456">Lyase</keyword>
<name>A0A835ZDG3_9STRA</name>
<evidence type="ECO:0000256" key="6">
    <source>
        <dbReference type="PIRSR" id="PIRSR604361-1"/>
    </source>
</evidence>
<feature type="binding site" evidence="7">
    <location>
        <position position="80"/>
    </location>
    <ligand>
        <name>Zn(2+)</name>
        <dbReference type="ChEBI" id="CHEBI:29105"/>
        <note>ligand shared between dimeric partners</note>
    </ligand>
</feature>
<feature type="domain" description="VOC" evidence="8">
    <location>
        <begin position="169"/>
        <end position="321"/>
    </location>
</feature>